<dbReference type="EMBL" id="AP027060">
    <property type="protein sequence ID" value="BDU51573.1"/>
    <property type="molecule type" value="Genomic_DNA"/>
</dbReference>
<dbReference type="Proteomes" id="UP001321582">
    <property type="component" value="Plasmid pHIC"/>
</dbReference>
<protein>
    <recommendedName>
        <fullName evidence="3">PD-(D/E)XK nuclease family protein</fullName>
    </recommendedName>
</protein>
<evidence type="ECO:0000313" key="1">
    <source>
        <dbReference type="EMBL" id="BDU51573.1"/>
    </source>
</evidence>
<reference evidence="1 2" key="1">
    <citation type="submission" date="2022-11" db="EMBL/GenBank/DDBJ databases">
        <title>Haliovirga abyssi gen. nov., sp. nov., a mesophilic fermentative bacterium isolated from the Iheya North hydrothermal field and the proposal of Haliovirgaceae fam. nov.</title>
        <authorList>
            <person name="Miyazaki U."/>
            <person name="Tame A."/>
            <person name="Miyazaki J."/>
            <person name="Takai K."/>
            <person name="Sawayama S."/>
            <person name="Kitajima M."/>
            <person name="Okamoto A."/>
            <person name="Nakagawa S."/>
        </authorList>
    </citation>
    <scope>NUCLEOTIDE SEQUENCE [LARGE SCALE GENOMIC DNA]</scope>
    <source>
        <strain evidence="1 2">IC12</strain>
        <plasmid evidence="1 2">pHIC</plasmid>
    </source>
</reference>
<gene>
    <name evidence="1" type="ORF">HLVA_21420</name>
</gene>
<proteinExistence type="predicted"/>
<geneLocation type="plasmid" evidence="1 2">
    <name>pHIC</name>
</geneLocation>
<dbReference type="AlphaFoldDB" id="A0AAU9DAB1"/>
<sequence length="311" mass="36369">MNIFEALSQGNGQISETNITSFLSFLLNETNDFGNAFLILFLENLKDIEKYVDISGDTFRKKIQKFNKYYTFSAIPEVKIQSNKKLRIVDIVLSISNKADEEDIIYILIENKIKKSAIKKEQCLEQIEVFKNCEDFQKNVPIFSVLITPPEKAYEKIYNNTSKEHHNSFWLSWTDNSINLISIETMIRQLIVLENNLEIAPINNISKYILKSFVEYIANELSEKNKKFNFSILGANVVEYAYFILNSKTYILKRFNNKMIRIYDEDNNLLDEQVKPILRKIIKSYNLNISLDNKVTQRLGREVIRGLNKIN</sequence>
<dbReference type="KEGG" id="haby:HLVA_21420"/>
<evidence type="ECO:0000313" key="2">
    <source>
        <dbReference type="Proteomes" id="UP001321582"/>
    </source>
</evidence>
<organism evidence="1 2">
    <name type="scientific">Haliovirga abyssi</name>
    <dbReference type="NCBI Taxonomy" id="2996794"/>
    <lineage>
        <taxon>Bacteria</taxon>
        <taxon>Fusobacteriati</taxon>
        <taxon>Fusobacteriota</taxon>
        <taxon>Fusobacteriia</taxon>
        <taxon>Fusobacteriales</taxon>
        <taxon>Haliovirgaceae</taxon>
        <taxon>Haliovirga</taxon>
    </lineage>
</organism>
<keyword evidence="1" id="KW-0614">Plasmid</keyword>
<keyword evidence="2" id="KW-1185">Reference proteome</keyword>
<accession>A0AAU9DAB1</accession>
<dbReference type="RefSeq" id="WP_307905654.1">
    <property type="nucleotide sequence ID" value="NZ_AP027060.1"/>
</dbReference>
<evidence type="ECO:0008006" key="3">
    <source>
        <dbReference type="Google" id="ProtNLM"/>
    </source>
</evidence>
<name>A0AAU9DAB1_9FUSO</name>